<evidence type="ECO:0000256" key="3">
    <source>
        <dbReference type="ARBA" id="ARBA00022741"/>
    </source>
</evidence>
<dbReference type="PANTHER" id="PTHR30621">
    <property type="entry name" value="GLUTAMINE SYNTHETASE ADENYLYLTRANSFERASE"/>
    <property type="match status" value="1"/>
</dbReference>
<comment type="caution">
    <text evidence="11">The sequence shown here is derived from an EMBL/GenBank/DDBJ whole genome shotgun (WGS) entry which is preliminary data.</text>
</comment>
<dbReference type="Gene3D" id="3.30.460.10">
    <property type="entry name" value="Beta Polymerase, domain 2"/>
    <property type="match status" value="2"/>
</dbReference>
<dbReference type="GO" id="GO:0000820">
    <property type="term" value="P:regulation of glutamine family amino acid metabolic process"/>
    <property type="evidence" value="ECO:0007669"/>
    <property type="project" value="UniProtKB-UniRule"/>
</dbReference>
<name>A0A369TD86_9PROT</name>
<evidence type="ECO:0000259" key="9">
    <source>
        <dbReference type="Pfam" id="PF03710"/>
    </source>
</evidence>
<evidence type="ECO:0000256" key="6">
    <source>
        <dbReference type="ARBA" id="ARBA00023268"/>
    </source>
</evidence>
<proteinExistence type="inferred from homology"/>
<dbReference type="RefSeq" id="WP_114583152.1">
    <property type="nucleotide sequence ID" value="NZ_QPMH01000018.1"/>
</dbReference>
<comment type="cofactor">
    <cofactor evidence="7">
        <name>Mg(2+)</name>
        <dbReference type="ChEBI" id="CHEBI:18420"/>
    </cofactor>
</comment>
<evidence type="ECO:0000256" key="5">
    <source>
        <dbReference type="ARBA" id="ARBA00022842"/>
    </source>
</evidence>
<accession>A0A369TD86</accession>
<dbReference type="PANTHER" id="PTHR30621:SF0">
    <property type="entry name" value="BIFUNCTIONAL GLUTAMINE SYNTHETASE ADENYLYLTRANSFERASE_ADENYLYL-REMOVING ENZYME"/>
    <property type="match status" value="1"/>
</dbReference>
<evidence type="ECO:0000256" key="2">
    <source>
        <dbReference type="ARBA" id="ARBA00022695"/>
    </source>
</evidence>
<dbReference type="EC" id="2.7.7.89" evidence="7"/>
<evidence type="ECO:0000313" key="11">
    <source>
        <dbReference type="EMBL" id="RDD60886.1"/>
    </source>
</evidence>
<comment type="similarity">
    <text evidence="7">Belongs to the GlnE family.</text>
</comment>
<dbReference type="Pfam" id="PF08335">
    <property type="entry name" value="GlnD_UR_UTase"/>
    <property type="match status" value="2"/>
</dbReference>
<dbReference type="NCBIfam" id="NF010706">
    <property type="entry name" value="PRK14108.1"/>
    <property type="match status" value="1"/>
</dbReference>
<keyword evidence="4 7" id="KW-0067">ATP-binding</keyword>
<organism evidence="11 12">
    <name type="scientific">Ferruginivarius sediminum</name>
    <dbReference type="NCBI Taxonomy" id="2661937"/>
    <lineage>
        <taxon>Bacteria</taxon>
        <taxon>Pseudomonadati</taxon>
        <taxon>Pseudomonadota</taxon>
        <taxon>Alphaproteobacteria</taxon>
        <taxon>Rhodospirillales</taxon>
        <taxon>Rhodospirillaceae</taxon>
        <taxon>Ferruginivarius</taxon>
    </lineage>
</organism>
<evidence type="ECO:0000256" key="8">
    <source>
        <dbReference type="SAM" id="MobiDB-lite"/>
    </source>
</evidence>
<dbReference type="Proteomes" id="UP000253941">
    <property type="component" value="Unassembled WGS sequence"/>
</dbReference>
<dbReference type="GO" id="GO:0047388">
    <property type="term" value="F:[glutamine synthetase]-adenylyl-L-tyrosine phosphorylase activity"/>
    <property type="evidence" value="ECO:0007669"/>
    <property type="project" value="UniProtKB-EC"/>
</dbReference>
<keyword evidence="2 7" id="KW-0548">Nucleotidyltransferase</keyword>
<dbReference type="EC" id="2.7.7.42" evidence="7"/>
<feature type="domain" description="PII-uridylyltransferase/Glutamine-synthetase adenylyltransferase" evidence="10">
    <location>
        <begin position="332"/>
        <end position="464"/>
    </location>
</feature>
<feature type="region of interest" description="Adenylyl transferase" evidence="7">
    <location>
        <begin position="473"/>
        <end position="1001"/>
    </location>
</feature>
<keyword evidence="5 7" id="KW-0460">Magnesium</keyword>
<keyword evidence="6 7" id="KW-0511">Multifunctional enzyme</keyword>
<dbReference type="InterPro" id="IPR023057">
    <property type="entry name" value="GlnE"/>
</dbReference>
<comment type="function">
    <text evidence="7">Involved in the regulation of glutamine synthetase GlnA, a key enzyme in the process to assimilate ammonia. When cellular nitrogen levels are high, the C-terminal adenylyl transferase (AT) inactivates GlnA by covalent transfer of an adenylyl group from ATP to specific tyrosine residue of GlnA, thus reducing its activity. Conversely, when nitrogen levels are low, the N-terminal adenylyl removase (AR) activates GlnA by removing the adenylyl group by phosphorolysis, increasing its activity. The regulatory region of GlnE binds the signal transduction protein PII (GlnB) which indicates the nitrogen status of the cell.</text>
</comment>
<feature type="domain" description="Glutamate-ammonia ligase adenylyltransferase repeated" evidence="9">
    <location>
        <begin position="577"/>
        <end position="817"/>
    </location>
</feature>
<protein>
    <recommendedName>
        <fullName evidence="7">Bifunctional glutamine synthetase adenylyltransferase/adenylyl-removing enzyme</fullName>
    </recommendedName>
    <alternativeName>
        <fullName evidence="7">ATP:glutamine synthetase adenylyltransferase</fullName>
    </alternativeName>
    <alternativeName>
        <fullName evidence="7">ATase</fullName>
    </alternativeName>
    <domain>
        <recommendedName>
            <fullName evidence="7">Glutamine synthetase adenylyl-L-tyrosine phosphorylase</fullName>
            <ecNumber evidence="7">2.7.7.89</ecNumber>
        </recommendedName>
        <alternativeName>
            <fullName evidence="7">Adenylyl removase</fullName>
            <shortName evidence="7">AR</shortName>
            <shortName evidence="7">AT-N</shortName>
        </alternativeName>
    </domain>
    <domain>
        <recommendedName>
            <fullName evidence="7">Glutamine synthetase adenylyl transferase</fullName>
            <ecNumber evidence="7">2.7.7.42</ecNumber>
        </recommendedName>
        <alternativeName>
            <fullName evidence="7">Adenylyl transferase</fullName>
            <shortName evidence="7">AT</shortName>
            <shortName evidence="7">AT-C</shortName>
        </alternativeName>
    </domain>
</protein>
<evidence type="ECO:0000313" key="12">
    <source>
        <dbReference type="Proteomes" id="UP000253941"/>
    </source>
</evidence>
<dbReference type="InterPro" id="IPR043519">
    <property type="entry name" value="NT_sf"/>
</dbReference>
<dbReference type="NCBIfam" id="NF008292">
    <property type="entry name" value="PRK11072.1"/>
    <property type="match status" value="1"/>
</dbReference>
<comment type="catalytic activity">
    <reaction evidence="7">
        <text>[glutamine synthetase]-L-tyrosine + ATP = [glutamine synthetase]-O(4)-(5'-adenylyl)-L-tyrosine + diphosphate</text>
        <dbReference type="Rhea" id="RHEA:18589"/>
        <dbReference type="Rhea" id="RHEA-COMP:10660"/>
        <dbReference type="Rhea" id="RHEA-COMP:10661"/>
        <dbReference type="ChEBI" id="CHEBI:30616"/>
        <dbReference type="ChEBI" id="CHEBI:33019"/>
        <dbReference type="ChEBI" id="CHEBI:46858"/>
        <dbReference type="ChEBI" id="CHEBI:83624"/>
        <dbReference type="EC" id="2.7.7.42"/>
    </reaction>
</comment>
<feature type="region of interest" description="Disordered" evidence="8">
    <location>
        <begin position="982"/>
        <end position="1001"/>
    </location>
</feature>
<dbReference type="Pfam" id="PF03710">
    <property type="entry name" value="GlnE"/>
    <property type="match status" value="2"/>
</dbReference>
<dbReference type="GO" id="GO:0005829">
    <property type="term" value="C:cytosol"/>
    <property type="evidence" value="ECO:0007669"/>
    <property type="project" value="TreeGrafter"/>
</dbReference>
<reference evidence="11 12" key="1">
    <citation type="submission" date="2018-07" db="EMBL/GenBank/DDBJ databases">
        <title>Venubactetium sediminum gen. nov., sp. nov., isolated from a marine solar saltern.</title>
        <authorList>
            <person name="Wang S."/>
        </authorList>
    </citation>
    <scope>NUCLEOTIDE SEQUENCE [LARGE SCALE GENOMIC DNA]</scope>
    <source>
        <strain evidence="11 12">WD2A32</strain>
    </source>
</reference>
<keyword evidence="3 7" id="KW-0547">Nucleotide-binding</keyword>
<feature type="domain" description="Glutamate-ammonia ligase adenylyltransferase repeated" evidence="9">
    <location>
        <begin position="59"/>
        <end position="302"/>
    </location>
</feature>
<dbReference type="AlphaFoldDB" id="A0A369TD86"/>
<evidence type="ECO:0000259" key="10">
    <source>
        <dbReference type="Pfam" id="PF08335"/>
    </source>
</evidence>
<dbReference type="InterPro" id="IPR005190">
    <property type="entry name" value="GlnE_rpt_dom"/>
</dbReference>
<dbReference type="HAMAP" id="MF_00802">
    <property type="entry name" value="GlnE"/>
    <property type="match status" value="1"/>
</dbReference>
<dbReference type="GO" id="GO:0008882">
    <property type="term" value="F:[glutamate-ammonia-ligase] adenylyltransferase activity"/>
    <property type="evidence" value="ECO:0007669"/>
    <property type="project" value="UniProtKB-UniRule"/>
</dbReference>
<evidence type="ECO:0000256" key="4">
    <source>
        <dbReference type="ARBA" id="ARBA00022840"/>
    </source>
</evidence>
<evidence type="ECO:0000256" key="7">
    <source>
        <dbReference type="HAMAP-Rule" id="MF_00802"/>
    </source>
</evidence>
<dbReference type="Gene3D" id="1.20.120.1510">
    <property type="match status" value="1"/>
</dbReference>
<feature type="domain" description="PII-uridylyltransferase/Glutamine-synthetase adenylyltransferase" evidence="10">
    <location>
        <begin position="842"/>
        <end position="979"/>
    </location>
</feature>
<dbReference type="InterPro" id="IPR013546">
    <property type="entry name" value="PII_UdlTrfase/GS_AdlTrfase"/>
</dbReference>
<dbReference type="GO" id="GO:0005524">
    <property type="term" value="F:ATP binding"/>
    <property type="evidence" value="ECO:0007669"/>
    <property type="project" value="UniProtKB-UniRule"/>
</dbReference>
<sequence>MPHELSYLSTPDSLPKVGNAERAARGLEHWREAADRLDDPDLARFAHDLAADPFGKALLEAVFSNSPFLTQCILNDILALREFLTNGPEALLHGALREALEDAAFSRERETCMAILRRARRRAALAVALADLAGGWSLVQVTEALSDFADAAVDAALSHLLLRARERGDIELADETRPTKDCGLVVLAMGKLGARELNYSSDIDLIVIHDLDRARYRGRKDVHDFFVRITRDMVRILEDRTRDGYVARVDLRLRPDPSAMPVAISISAAETYYESLGQNWERAAMIKARACAGDLALGREFLSVLRPFVWRKHLDFWAIQDVHSIKRQIHANRGGSTVTVAGHDIKVGRGGIREIEFYAQTQQLIWGGRDPDLRAPRTVDALNALAGAGHVSREDADALIAAYTYLRRLEHRLQMVNDQQTQTLPEDEQSLGEIAAFMGHDDARAFSHELLQYLHTVEDRYAGLFEEAPSLSGSGNLVFTGGEADPETVKTLARLGFNDGERVFHIVANWHRGRYRAMRSRRTREILTELVPTLLEALGRTANPDAALAKFDEFVAGLPAGVQLFSMLYQNPRLLDLLAQIVGAAPALADHLGRKPGLLEAVLTPGFFEAVPDREALREDLEQLLQDARDFEDVLDIARRWTGDRKFQVGVHMLEAGHDIDETGRALSDIAEVVLACLWPRVLAEFAALHGELPPPGMAVVALGKLGGRELTISSDLDLVLLAETDPDAQQSDGRKPLEPGRYFTRLAQRFINAITAMTAEGRLYDVDMRLRPQGEGGQLVATLAGYRKYYESDAWVWEHMALTRARAVVGGAEFRGRIDDAVREILTRPREPGALLAAVHDMRQRIAKEHPARSDWHVKYIRGGLIDLEFLAQTLQLQYAHAHPGVLAQGTQDAFSALADEGILTPQRAEFLISATRLMRRVQGLLRLMAGSAFDEATAPEGLKAQLAAACGCADFEALRERVLATAEQVHHIFRELIEDPAAAAAPDENQGENSKESRT</sequence>
<comment type="catalytic activity">
    <reaction evidence="7">
        <text>[glutamine synthetase]-O(4)-(5'-adenylyl)-L-tyrosine + phosphate = [glutamine synthetase]-L-tyrosine + ADP</text>
        <dbReference type="Rhea" id="RHEA:43716"/>
        <dbReference type="Rhea" id="RHEA-COMP:10660"/>
        <dbReference type="Rhea" id="RHEA-COMP:10661"/>
        <dbReference type="ChEBI" id="CHEBI:43474"/>
        <dbReference type="ChEBI" id="CHEBI:46858"/>
        <dbReference type="ChEBI" id="CHEBI:83624"/>
        <dbReference type="ChEBI" id="CHEBI:456216"/>
        <dbReference type="EC" id="2.7.7.89"/>
    </reaction>
</comment>
<feature type="region of interest" description="Adenylyl removase" evidence="7">
    <location>
        <begin position="1"/>
        <end position="470"/>
    </location>
</feature>
<evidence type="ECO:0000256" key="1">
    <source>
        <dbReference type="ARBA" id="ARBA00022679"/>
    </source>
</evidence>
<dbReference type="SUPFAM" id="SSF81593">
    <property type="entry name" value="Nucleotidyltransferase substrate binding subunit/domain"/>
    <property type="match status" value="2"/>
</dbReference>
<dbReference type="GO" id="GO:0000287">
    <property type="term" value="F:magnesium ion binding"/>
    <property type="evidence" value="ECO:0007669"/>
    <property type="project" value="UniProtKB-UniRule"/>
</dbReference>
<dbReference type="CDD" id="cd05401">
    <property type="entry name" value="NT_GlnE_GlnD_like"/>
    <property type="match status" value="2"/>
</dbReference>
<keyword evidence="12" id="KW-1185">Reference proteome</keyword>
<gene>
    <name evidence="7" type="primary">glnE</name>
    <name evidence="11" type="ORF">DRB17_15605</name>
</gene>
<keyword evidence="1 7" id="KW-0808">Transferase</keyword>
<dbReference type="SUPFAM" id="SSF81301">
    <property type="entry name" value="Nucleotidyltransferase"/>
    <property type="match status" value="2"/>
</dbReference>
<dbReference type="EMBL" id="QPMH01000018">
    <property type="protein sequence ID" value="RDD60886.1"/>
    <property type="molecule type" value="Genomic_DNA"/>
</dbReference>
<dbReference type="Gene3D" id="1.20.120.330">
    <property type="entry name" value="Nucleotidyltransferases domain 2"/>
    <property type="match status" value="2"/>
</dbReference>